<dbReference type="PANTHER" id="PTHR32060:SF30">
    <property type="entry name" value="CARBOXY-TERMINAL PROCESSING PROTEASE CTPA"/>
    <property type="match status" value="1"/>
</dbReference>
<dbReference type="NCBIfam" id="TIGR00225">
    <property type="entry name" value="prc"/>
    <property type="match status" value="1"/>
</dbReference>
<protein>
    <submittedName>
        <fullName evidence="7">Carboxyl-terminal processing protease S41</fullName>
    </submittedName>
</protein>
<evidence type="ECO:0000256" key="1">
    <source>
        <dbReference type="ARBA" id="ARBA00009179"/>
    </source>
</evidence>
<sequence length="545" mass="60688">MFRICLNIIVTVILASGWQAVGHAEELKPAAWSSAPEALKKCEELETSRKWGEAIQLYEEALESFAGDQSLKYGLRRARIHHAVERRYGDLSFQGMLNDSGRTQLLNMFEDVYRSVQREYLESVSLTRFLAHGTESLYMALKNPVFIEKNFPDPAARQSRINSVRQTLISAYWNRPVSGSAEARQVLGSVCDLCRRELNLKDSAVLLEYVFGGCNALDEYSVLLTPDRYRELHGTIQGEMVGLGIEMKAEAGRGMHLLNVLLGSPAEEGGLRPDDYITDINSTDCRNLSTDDAAKLLRGSVGSAVRLSWISPDNQKHSGEFTRRRVDIHSITRRTMLDRQRGIGYIRMEGFQEDTVQELDAALRSLEAEGLQALVLDLRGNPGGLLDTAAAVAERFIASGVVVSTRGRNQNQNQVYRVTGTYTRPYPLALIVDGNSASASEIIAGAVRDHNRGVIVGRPTYGKWSVQTIVRMPGEREMALRLTTAKFYSPDDRNYSGVGLQPDVLVPDATQTRTTFFRTRTPEEINADPDVAEAISALQRRLTRN</sequence>
<comment type="similarity">
    <text evidence="1 5">Belongs to the peptidase S41A family.</text>
</comment>
<dbReference type="GO" id="GO:0007165">
    <property type="term" value="P:signal transduction"/>
    <property type="evidence" value="ECO:0007669"/>
    <property type="project" value="TreeGrafter"/>
</dbReference>
<name>A0A5C6M546_9PLAN</name>
<dbReference type="PROSITE" id="PS50106">
    <property type="entry name" value="PDZ"/>
    <property type="match status" value="1"/>
</dbReference>
<dbReference type="InterPro" id="IPR001478">
    <property type="entry name" value="PDZ"/>
</dbReference>
<reference evidence="7 8" key="1">
    <citation type="submission" date="2019-08" db="EMBL/GenBank/DDBJ databases">
        <title>100 year-old enigma solved: identification of Planctomyces bekefii, the type genus and species of the phylum Planctomycetes.</title>
        <authorList>
            <person name="Svetlana D.N."/>
            <person name="Overmann J."/>
        </authorList>
    </citation>
    <scope>NUCLEOTIDE SEQUENCE [LARGE SCALE GENOMIC DNA]</scope>
    <source>
        <strain evidence="7">Phe10_nw2017</strain>
    </source>
</reference>
<gene>
    <name evidence="7" type="primary">ctpA</name>
    <name evidence="7" type="ORF">E3A20_10160</name>
</gene>
<reference evidence="7 8" key="2">
    <citation type="submission" date="2019-08" db="EMBL/GenBank/DDBJ databases">
        <authorList>
            <person name="Henke P."/>
        </authorList>
    </citation>
    <scope>NUCLEOTIDE SEQUENCE [LARGE SCALE GENOMIC DNA]</scope>
    <source>
        <strain evidence="7">Phe10_nw2017</strain>
    </source>
</reference>
<proteinExistence type="inferred from homology"/>
<evidence type="ECO:0000313" key="8">
    <source>
        <dbReference type="Proteomes" id="UP000321083"/>
    </source>
</evidence>
<evidence type="ECO:0000256" key="3">
    <source>
        <dbReference type="ARBA" id="ARBA00022801"/>
    </source>
</evidence>
<dbReference type="Pfam" id="PF17820">
    <property type="entry name" value="PDZ_6"/>
    <property type="match status" value="1"/>
</dbReference>
<evidence type="ECO:0000313" key="7">
    <source>
        <dbReference type="EMBL" id="TWW09856.1"/>
    </source>
</evidence>
<evidence type="ECO:0000256" key="4">
    <source>
        <dbReference type="ARBA" id="ARBA00022825"/>
    </source>
</evidence>
<feature type="domain" description="PDZ" evidence="6">
    <location>
        <begin position="229"/>
        <end position="300"/>
    </location>
</feature>
<dbReference type="GO" id="GO:0008236">
    <property type="term" value="F:serine-type peptidase activity"/>
    <property type="evidence" value="ECO:0007669"/>
    <property type="project" value="UniProtKB-KW"/>
</dbReference>
<dbReference type="SMART" id="SM00245">
    <property type="entry name" value="TSPc"/>
    <property type="match status" value="1"/>
</dbReference>
<dbReference type="Pfam" id="PF03572">
    <property type="entry name" value="Peptidase_S41"/>
    <property type="match status" value="1"/>
</dbReference>
<evidence type="ECO:0000256" key="5">
    <source>
        <dbReference type="RuleBase" id="RU004404"/>
    </source>
</evidence>
<dbReference type="Gene3D" id="3.90.226.10">
    <property type="entry name" value="2-enoyl-CoA Hydratase, Chain A, domain 1"/>
    <property type="match status" value="1"/>
</dbReference>
<dbReference type="Proteomes" id="UP000321083">
    <property type="component" value="Unassembled WGS sequence"/>
</dbReference>
<evidence type="ECO:0000259" key="6">
    <source>
        <dbReference type="PROSITE" id="PS50106"/>
    </source>
</evidence>
<dbReference type="EMBL" id="SRHE01000162">
    <property type="protein sequence ID" value="TWW09856.1"/>
    <property type="molecule type" value="Genomic_DNA"/>
</dbReference>
<dbReference type="Gene3D" id="2.30.42.10">
    <property type="match status" value="1"/>
</dbReference>
<dbReference type="SUPFAM" id="SSF50156">
    <property type="entry name" value="PDZ domain-like"/>
    <property type="match status" value="1"/>
</dbReference>
<dbReference type="InterPro" id="IPR036034">
    <property type="entry name" value="PDZ_sf"/>
</dbReference>
<organism evidence="7 8">
    <name type="scientific">Planctomyces bekefii</name>
    <dbReference type="NCBI Taxonomy" id="1653850"/>
    <lineage>
        <taxon>Bacteria</taxon>
        <taxon>Pseudomonadati</taxon>
        <taxon>Planctomycetota</taxon>
        <taxon>Planctomycetia</taxon>
        <taxon>Planctomycetales</taxon>
        <taxon>Planctomycetaceae</taxon>
        <taxon>Planctomyces</taxon>
    </lineage>
</organism>
<dbReference type="InterPro" id="IPR005151">
    <property type="entry name" value="Tail-specific_protease"/>
</dbReference>
<dbReference type="PANTHER" id="PTHR32060">
    <property type="entry name" value="TAIL-SPECIFIC PROTEASE"/>
    <property type="match status" value="1"/>
</dbReference>
<keyword evidence="3 5" id="KW-0378">Hydrolase</keyword>
<dbReference type="GO" id="GO:0006508">
    <property type="term" value="P:proteolysis"/>
    <property type="evidence" value="ECO:0007669"/>
    <property type="project" value="UniProtKB-KW"/>
</dbReference>
<dbReference type="SUPFAM" id="SSF52096">
    <property type="entry name" value="ClpP/crotonase"/>
    <property type="match status" value="1"/>
</dbReference>
<dbReference type="InterPro" id="IPR029045">
    <property type="entry name" value="ClpP/crotonase-like_dom_sf"/>
</dbReference>
<keyword evidence="8" id="KW-1185">Reference proteome</keyword>
<dbReference type="InterPro" id="IPR004447">
    <property type="entry name" value="Peptidase_S41A"/>
</dbReference>
<comment type="caution">
    <text evidence="7">The sequence shown here is derived from an EMBL/GenBank/DDBJ whole genome shotgun (WGS) entry which is preliminary data.</text>
</comment>
<dbReference type="InterPro" id="IPR041489">
    <property type="entry name" value="PDZ_6"/>
</dbReference>
<dbReference type="GO" id="GO:0004175">
    <property type="term" value="F:endopeptidase activity"/>
    <property type="evidence" value="ECO:0007669"/>
    <property type="project" value="TreeGrafter"/>
</dbReference>
<dbReference type="SMART" id="SM00228">
    <property type="entry name" value="PDZ"/>
    <property type="match status" value="1"/>
</dbReference>
<dbReference type="GO" id="GO:0030288">
    <property type="term" value="C:outer membrane-bounded periplasmic space"/>
    <property type="evidence" value="ECO:0007669"/>
    <property type="project" value="TreeGrafter"/>
</dbReference>
<dbReference type="Gene3D" id="3.30.750.44">
    <property type="match status" value="1"/>
</dbReference>
<dbReference type="AlphaFoldDB" id="A0A5C6M546"/>
<keyword evidence="4 5" id="KW-0720">Serine protease</keyword>
<dbReference type="CDD" id="cd07560">
    <property type="entry name" value="Peptidase_S41_CPP"/>
    <property type="match status" value="1"/>
</dbReference>
<evidence type="ECO:0000256" key="2">
    <source>
        <dbReference type="ARBA" id="ARBA00022670"/>
    </source>
</evidence>
<accession>A0A5C6M546</accession>
<keyword evidence="2 5" id="KW-0645">Protease</keyword>